<feature type="region of interest" description="Disordered" evidence="1">
    <location>
        <begin position="57"/>
        <end position="79"/>
    </location>
</feature>
<gene>
    <name evidence="2" type="ORF">ColSpa_07451</name>
</gene>
<name>A0AA37P1W2_9PEZI</name>
<feature type="compositionally biased region" description="Acidic residues" evidence="1">
    <location>
        <begin position="59"/>
        <end position="79"/>
    </location>
</feature>
<dbReference type="AlphaFoldDB" id="A0AA37P1W2"/>
<evidence type="ECO:0000256" key="1">
    <source>
        <dbReference type="SAM" id="MobiDB-lite"/>
    </source>
</evidence>
<organism evidence="2 3">
    <name type="scientific">Colletotrichum spaethianum</name>
    <dbReference type="NCBI Taxonomy" id="700344"/>
    <lineage>
        <taxon>Eukaryota</taxon>
        <taxon>Fungi</taxon>
        <taxon>Dikarya</taxon>
        <taxon>Ascomycota</taxon>
        <taxon>Pezizomycotina</taxon>
        <taxon>Sordariomycetes</taxon>
        <taxon>Hypocreomycetidae</taxon>
        <taxon>Glomerellales</taxon>
        <taxon>Glomerellaceae</taxon>
        <taxon>Colletotrichum</taxon>
        <taxon>Colletotrichum spaethianum species complex</taxon>
    </lineage>
</organism>
<comment type="caution">
    <text evidence="2">The sequence shown here is derived from an EMBL/GenBank/DDBJ whole genome shotgun (WGS) entry which is preliminary data.</text>
</comment>
<reference evidence="2 3" key="1">
    <citation type="submission" date="2022-03" db="EMBL/GenBank/DDBJ databases">
        <title>Genome data of Colletotrichum spp.</title>
        <authorList>
            <person name="Utami Y.D."/>
            <person name="Hiruma K."/>
        </authorList>
    </citation>
    <scope>NUCLEOTIDE SEQUENCE [LARGE SCALE GENOMIC DNA]</scope>
    <source>
        <strain evidence="2 3">MAFF 239500</strain>
    </source>
</reference>
<evidence type="ECO:0000313" key="3">
    <source>
        <dbReference type="Proteomes" id="UP001055115"/>
    </source>
</evidence>
<dbReference type="EMBL" id="BQXU01000019">
    <property type="protein sequence ID" value="GKT47270.1"/>
    <property type="molecule type" value="Genomic_DNA"/>
</dbReference>
<dbReference type="RefSeq" id="XP_049129620.1">
    <property type="nucleotide sequence ID" value="XM_049273663.1"/>
</dbReference>
<accession>A0AA37P1W2</accession>
<evidence type="ECO:0000313" key="2">
    <source>
        <dbReference type="EMBL" id="GKT47270.1"/>
    </source>
</evidence>
<protein>
    <submittedName>
        <fullName evidence="2">Uncharacterized protein</fullName>
    </submittedName>
</protein>
<dbReference type="Proteomes" id="UP001055115">
    <property type="component" value="Unassembled WGS sequence"/>
</dbReference>
<sequence length="513" mass="56717">MPKQRAIRKTSGQWADLKPQICHLYATKKLEDVISHLGEQQKFVVTLGKWGCKKYNKGDEEEEDGDMDGSPESYEEDDADDITDNEEFPVADVQVTLDIQRANVLCAVSDGGSAWRTYCAAADFDDVKSLVALARSAETLKQCQMTLEILKQRVSQPSDAVTTSWCHLLYFHVCEAMSYGTGQNELAEMEEHTKESISAVVSSIIAGDGSPDGRPNFLFRESGSLDMIALAILDSIYEERFLLPDNAADDHSLETLLWQTDEWVLSGDRGQASLSPPILLLKQCAQWCQEQLFDVSEKLIGNGLEGAFRPNLRVSAREDQRLWRDHTEVFGTLWSRLAVQGRYDGAIGPEWSRACVRSLGVSYEELLSCMCWVILRFDATSRAVSGGDFSIWGKAREAGGDGGCDARELFERAEIAARGVTGWGSGDLWKAFLFAFRSVNSVTVTDGERGDVELREQVGEFKDALMTEFRAFVDMTLGTFDDGVGEDELASGAQMMLGMGPILPDGLGDGYIF</sequence>
<proteinExistence type="predicted"/>
<keyword evidence="3" id="KW-1185">Reference proteome</keyword>
<dbReference type="GeneID" id="73328253"/>